<keyword evidence="5" id="KW-1185">Reference proteome</keyword>
<comment type="catalytic activity">
    <reaction evidence="1">
        <text>AMP + H2O = D-ribose 5-phosphate + adenine</text>
        <dbReference type="Rhea" id="RHEA:20129"/>
        <dbReference type="ChEBI" id="CHEBI:15377"/>
        <dbReference type="ChEBI" id="CHEBI:16708"/>
        <dbReference type="ChEBI" id="CHEBI:78346"/>
        <dbReference type="ChEBI" id="CHEBI:456215"/>
        <dbReference type="EC" id="3.2.2.4"/>
    </reaction>
</comment>
<dbReference type="OrthoDB" id="9801098at2"/>
<evidence type="ECO:0000313" key="5">
    <source>
        <dbReference type="Proteomes" id="UP000076404"/>
    </source>
</evidence>
<dbReference type="Gene3D" id="3.40.50.450">
    <property type="match status" value="1"/>
</dbReference>
<dbReference type="GO" id="GO:0008714">
    <property type="term" value="F:AMP nucleosidase activity"/>
    <property type="evidence" value="ECO:0007669"/>
    <property type="project" value="UniProtKB-EC"/>
</dbReference>
<dbReference type="InterPro" id="IPR031100">
    <property type="entry name" value="LOG_fam"/>
</dbReference>
<organism evidence="4 5">
    <name type="scientific">Gemmatimonas phototrophica</name>
    <dbReference type="NCBI Taxonomy" id="1379270"/>
    <lineage>
        <taxon>Bacteria</taxon>
        <taxon>Pseudomonadati</taxon>
        <taxon>Gemmatimonadota</taxon>
        <taxon>Gemmatimonadia</taxon>
        <taxon>Gemmatimonadales</taxon>
        <taxon>Gemmatimonadaceae</taxon>
        <taxon>Gemmatimonas</taxon>
    </lineage>
</organism>
<evidence type="ECO:0000313" key="4">
    <source>
        <dbReference type="EMBL" id="AMW07052.1"/>
    </source>
</evidence>
<reference evidence="4 5" key="2">
    <citation type="journal article" date="2016" name="Environ. Microbiol. Rep.">
        <title>Metagenomic evidence for the presence of phototrophic Gemmatimonadetes bacteria in diverse environments.</title>
        <authorList>
            <person name="Zeng Y."/>
            <person name="Baumbach J."/>
            <person name="Barbosa E.G."/>
            <person name="Azevedo V."/>
            <person name="Zhang C."/>
            <person name="Koblizek M."/>
        </authorList>
    </citation>
    <scope>NUCLEOTIDE SEQUENCE [LARGE SCALE GENOMIC DNA]</scope>
    <source>
        <strain evidence="4 5">AP64</strain>
    </source>
</reference>
<gene>
    <name evidence="4" type="ORF">GEMMAAP_19775</name>
</gene>
<dbReference type="Pfam" id="PF03641">
    <property type="entry name" value="Lysine_decarbox"/>
    <property type="match status" value="1"/>
</dbReference>
<evidence type="ECO:0000256" key="2">
    <source>
        <dbReference type="ARBA" id="ARBA00006763"/>
    </source>
</evidence>
<dbReference type="EC" id="3.2.2.n1" evidence="3"/>
<accession>A0A145Q6A1</accession>
<dbReference type="PANTHER" id="PTHR31223">
    <property type="entry name" value="LOG FAMILY PROTEIN YJL055W"/>
    <property type="match status" value="1"/>
</dbReference>
<dbReference type="STRING" id="1379270.GEMMAAP_19775"/>
<dbReference type="InterPro" id="IPR005269">
    <property type="entry name" value="LOG"/>
</dbReference>
<dbReference type="GO" id="GO:0005829">
    <property type="term" value="C:cytosol"/>
    <property type="evidence" value="ECO:0007669"/>
    <property type="project" value="TreeGrafter"/>
</dbReference>
<sequence length="193" mass="20897">MQRVAVYCASNDGIKPAYVATARALGTVLAARGLTVVYGGGRTGLMGALADAALAAGGEVIGVMPHGLVQREVAHQGITSLQIVDSMHERKAMIAEMADAFITMPGGIGTLEEFFETWTWAQLGVHRKPVGLLDVDGFWNPLVTLLDQLEHEGFLRGTPREWLVRETDPATLLTALEGFSPPQVRRWLRMSDT</sequence>
<dbReference type="KEGG" id="gph:GEMMAAP_19775"/>
<dbReference type="eggNOG" id="COG1611">
    <property type="taxonomic scope" value="Bacteria"/>
</dbReference>
<dbReference type="SUPFAM" id="SSF102405">
    <property type="entry name" value="MCP/YpsA-like"/>
    <property type="match status" value="1"/>
</dbReference>
<keyword evidence="3" id="KW-0378">Hydrolase</keyword>
<proteinExistence type="inferred from homology"/>
<comment type="similarity">
    <text evidence="2 3">Belongs to the LOG family.</text>
</comment>
<dbReference type="EMBL" id="CP011454">
    <property type="protein sequence ID" value="AMW07052.1"/>
    <property type="molecule type" value="Genomic_DNA"/>
</dbReference>
<reference evidence="4 5" key="1">
    <citation type="journal article" date="2014" name="Proc. Natl. Acad. Sci. U.S.A.">
        <title>Functional type 2 photosynthetic reaction centers found in the rare bacterial phylum Gemmatimonadetes.</title>
        <authorList>
            <person name="Zeng Y."/>
            <person name="Feng F."/>
            <person name="Medova H."/>
            <person name="Dean J."/>
            <person name="Koblizek M."/>
        </authorList>
    </citation>
    <scope>NUCLEOTIDE SEQUENCE [LARGE SCALE GENOMIC DNA]</scope>
    <source>
        <strain evidence="4 5">AP64</strain>
    </source>
</reference>
<protein>
    <recommendedName>
        <fullName evidence="3">Cytokinin riboside 5'-monophosphate phosphoribohydrolase</fullName>
        <ecNumber evidence="3">3.2.2.n1</ecNumber>
    </recommendedName>
</protein>
<dbReference type="NCBIfam" id="TIGR00730">
    <property type="entry name" value="Rossman fold protein, TIGR00730 family"/>
    <property type="match status" value="1"/>
</dbReference>
<evidence type="ECO:0000256" key="3">
    <source>
        <dbReference type="RuleBase" id="RU363015"/>
    </source>
</evidence>
<evidence type="ECO:0000256" key="1">
    <source>
        <dbReference type="ARBA" id="ARBA00000274"/>
    </source>
</evidence>
<keyword evidence="3" id="KW-0203">Cytokinin biosynthesis</keyword>
<dbReference type="PANTHER" id="PTHR31223:SF70">
    <property type="entry name" value="LOG FAMILY PROTEIN YJL055W"/>
    <property type="match status" value="1"/>
</dbReference>
<name>A0A145Q6A1_9BACT</name>
<dbReference type="GO" id="GO:0009691">
    <property type="term" value="P:cytokinin biosynthetic process"/>
    <property type="evidence" value="ECO:0007669"/>
    <property type="project" value="UniProtKB-UniRule"/>
</dbReference>
<dbReference type="AlphaFoldDB" id="A0A145Q6A1"/>
<dbReference type="Proteomes" id="UP000076404">
    <property type="component" value="Chromosome"/>
</dbReference>